<keyword evidence="7 9" id="KW-1133">Transmembrane helix</keyword>
<dbReference type="PROSITE" id="PS00855">
    <property type="entry name" value="SPASE_II"/>
    <property type="match status" value="1"/>
</dbReference>
<organism evidence="12 13">
    <name type="scientific">Pelagibaculum spongiae</name>
    <dbReference type="NCBI Taxonomy" id="2080658"/>
    <lineage>
        <taxon>Bacteria</taxon>
        <taxon>Pseudomonadati</taxon>
        <taxon>Pseudomonadota</taxon>
        <taxon>Gammaproteobacteria</taxon>
        <taxon>Oceanospirillales</taxon>
        <taxon>Pelagibaculum</taxon>
    </lineage>
</organism>
<dbReference type="EMBL" id="QDDL01000002">
    <property type="protein sequence ID" value="PVZ70434.1"/>
    <property type="molecule type" value="Genomic_DNA"/>
</dbReference>
<evidence type="ECO:0000256" key="11">
    <source>
        <dbReference type="RuleBase" id="RU004181"/>
    </source>
</evidence>
<proteinExistence type="inferred from homology"/>
<dbReference type="UniPathway" id="UPA00665"/>
<reference evidence="12 13" key="1">
    <citation type="submission" date="2018-04" db="EMBL/GenBank/DDBJ databases">
        <title>Thalassorhabdus spongiae gen. nov., sp. nov., isolated from a marine sponge in South-West Iceland.</title>
        <authorList>
            <person name="Knobloch S."/>
            <person name="Daussin A."/>
            <person name="Johannsson R."/>
            <person name="Marteinsson V.T."/>
        </authorList>
    </citation>
    <scope>NUCLEOTIDE SEQUENCE [LARGE SCALE GENOMIC DNA]</scope>
    <source>
        <strain evidence="12 13">Hp12</strain>
    </source>
</reference>
<feature type="transmembrane region" description="Helical" evidence="9">
    <location>
        <begin position="131"/>
        <end position="151"/>
    </location>
</feature>
<evidence type="ECO:0000256" key="2">
    <source>
        <dbReference type="ARBA" id="ARBA00022475"/>
    </source>
</evidence>
<dbReference type="Pfam" id="PF01252">
    <property type="entry name" value="Peptidase_A8"/>
    <property type="match status" value="1"/>
</dbReference>
<comment type="function">
    <text evidence="9 10">This protein specifically catalyzes the removal of signal peptides from prolipoproteins.</text>
</comment>
<keyword evidence="13" id="KW-1185">Reference proteome</keyword>
<dbReference type="GO" id="GO:0006508">
    <property type="term" value="P:proteolysis"/>
    <property type="evidence" value="ECO:0007669"/>
    <property type="project" value="UniProtKB-KW"/>
</dbReference>
<dbReference type="Proteomes" id="UP000244906">
    <property type="component" value="Unassembled WGS sequence"/>
</dbReference>
<sequence length="160" mass="18340">MVGRKSFWVWMLIAAFWIIFDQTSKYYAELLLEFARPIEVFPFFNWTLLYNEGAAFSFLSDAGGWQRWFFSILAGTVSVVIAVWLWKLPQHEKLNGFALSCVLGGAVGNLIDRVRLGHVVDFLDFYYQNSHWPAFNVADVAIVCGVILMLLDGFINKESK</sequence>
<evidence type="ECO:0000256" key="8">
    <source>
        <dbReference type="ARBA" id="ARBA00023136"/>
    </source>
</evidence>
<accession>A0A2V1GZR9</accession>
<keyword evidence="4 9" id="KW-0812">Transmembrane</keyword>
<evidence type="ECO:0000256" key="4">
    <source>
        <dbReference type="ARBA" id="ARBA00022692"/>
    </source>
</evidence>
<evidence type="ECO:0000256" key="3">
    <source>
        <dbReference type="ARBA" id="ARBA00022670"/>
    </source>
</evidence>
<dbReference type="RefSeq" id="WP_116686505.1">
    <property type="nucleotide sequence ID" value="NZ_CAWNYD010000002.1"/>
</dbReference>
<comment type="similarity">
    <text evidence="1 9 11">Belongs to the peptidase A8 family.</text>
</comment>
<dbReference type="PRINTS" id="PR00781">
    <property type="entry name" value="LIPOSIGPTASE"/>
</dbReference>
<feature type="transmembrane region" description="Helical" evidence="9">
    <location>
        <begin position="94"/>
        <end position="111"/>
    </location>
</feature>
<evidence type="ECO:0000256" key="9">
    <source>
        <dbReference type="HAMAP-Rule" id="MF_00161"/>
    </source>
</evidence>
<keyword evidence="5 9" id="KW-0064">Aspartyl protease</keyword>
<evidence type="ECO:0000313" key="12">
    <source>
        <dbReference type="EMBL" id="PVZ70434.1"/>
    </source>
</evidence>
<evidence type="ECO:0000256" key="5">
    <source>
        <dbReference type="ARBA" id="ARBA00022750"/>
    </source>
</evidence>
<gene>
    <name evidence="9" type="primary">lspA</name>
    <name evidence="12" type="ORF">DC094_07545</name>
</gene>
<protein>
    <recommendedName>
        <fullName evidence="9">Lipoprotein signal peptidase</fullName>
        <ecNumber evidence="9">3.4.23.36</ecNumber>
    </recommendedName>
    <alternativeName>
        <fullName evidence="9">Prolipoprotein signal peptidase</fullName>
    </alternativeName>
    <alternativeName>
        <fullName evidence="9">Signal peptidase II</fullName>
        <shortName evidence="9">SPase II</shortName>
    </alternativeName>
</protein>
<comment type="caution">
    <text evidence="12">The sequence shown here is derived from an EMBL/GenBank/DDBJ whole genome shotgun (WGS) entry which is preliminary data.</text>
</comment>
<feature type="active site" evidence="9">
    <location>
        <position position="139"/>
    </location>
</feature>
<feature type="transmembrane region" description="Helical" evidence="9">
    <location>
        <begin position="7"/>
        <end position="28"/>
    </location>
</feature>
<keyword evidence="6 9" id="KW-0378">Hydrolase</keyword>
<evidence type="ECO:0000256" key="10">
    <source>
        <dbReference type="RuleBase" id="RU000594"/>
    </source>
</evidence>
<dbReference type="NCBIfam" id="TIGR00077">
    <property type="entry name" value="lspA"/>
    <property type="match status" value="1"/>
</dbReference>
<dbReference type="PANTHER" id="PTHR33695">
    <property type="entry name" value="LIPOPROTEIN SIGNAL PEPTIDASE"/>
    <property type="match status" value="1"/>
</dbReference>
<dbReference type="EC" id="3.4.23.36" evidence="9"/>
<keyword evidence="3 9" id="KW-0645">Protease</keyword>
<dbReference type="OrthoDB" id="9810259at2"/>
<dbReference type="GO" id="GO:0005886">
    <property type="term" value="C:plasma membrane"/>
    <property type="evidence" value="ECO:0007669"/>
    <property type="project" value="UniProtKB-SubCell"/>
</dbReference>
<keyword evidence="2 9" id="KW-1003">Cell membrane</keyword>
<comment type="subcellular location">
    <subcellularLocation>
        <location evidence="9">Cell membrane</location>
        <topology evidence="9">Multi-pass membrane protein</topology>
    </subcellularLocation>
</comment>
<keyword evidence="8 9" id="KW-0472">Membrane</keyword>
<name>A0A2V1GZR9_9GAMM</name>
<feature type="active site" evidence="9">
    <location>
        <position position="121"/>
    </location>
</feature>
<dbReference type="AlphaFoldDB" id="A0A2V1GZR9"/>
<comment type="catalytic activity">
    <reaction evidence="9 10">
        <text>Release of signal peptides from bacterial membrane prolipoproteins. Hydrolyzes -Xaa-Yaa-Zaa-|-(S,diacylglyceryl)Cys-, in which Xaa is hydrophobic (preferably Leu), and Yaa (Ala or Ser) and Zaa (Gly or Ala) have small, neutral side chains.</text>
        <dbReference type="EC" id="3.4.23.36"/>
    </reaction>
</comment>
<evidence type="ECO:0000313" key="13">
    <source>
        <dbReference type="Proteomes" id="UP000244906"/>
    </source>
</evidence>
<evidence type="ECO:0000256" key="1">
    <source>
        <dbReference type="ARBA" id="ARBA00006139"/>
    </source>
</evidence>
<dbReference type="InterPro" id="IPR001872">
    <property type="entry name" value="Peptidase_A8"/>
</dbReference>
<feature type="transmembrane region" description="Helical" evidence="9">
    <location>
        <begin position="68"/>
        <end position="87"/>
    </location>
</feature>
<dbReference type="GO" id="GO:0004190">
    <property type="term" value="F:aspartic-type endopeptidase activity"/>
    <property type="evidence" value="ECO:0007669"/>
    <property type="project" value="UniProtKB-UniRule"/>
</dbReference>
<comment type="pathway">
    <text evidence="9">Protein modification; lipoprotein biosynthesis (signal peptide cleavage).</text>
</comment>
<evidence type="ECO:0000256" key="6">
    <source>
        <dbReference type="ARBA" id="ARBA00022801"/>
    </source>
</evidence>
<dbReference type="PANTHER" id="PTHR33695:SF1">
    <property type="entry name" value="LIPOPROTEIN SIGNAL PEPTIDASE"/>
    <property type="match status" value="1"/>
</dbReference>
<evidence type="ECO:0000256" key="7">
    <source>
        <dbReference type="ARBA" id="ARBA00022989"/>
    </source>
</evidence>
<dbReference type="HAMAP" id="MF_00161">
    <property type="entry name" value="LspA"/>
    <property type="match status" value="1"/>
</dbReference>